<dbReference type="PANTHER" id="PTHR35342">
    <property type="entry name" value="TRICARBOXYLIC TRANSPORT PROTEIN"/>
    <property type="match status" value="1"/>
</dbReference>
<feature type="domain" description="DUF112" evidence="2">
    <location>
        <begin position="21"/>
        <end position="438"/>
    </location>
</feature>
<evidence type="ECO:0000256" key="1">
    <source>
        <dbReference type="SAM" id="Phobius"/>
    </source>
</evidence>
<feature type="transmembrane region" description="Helical" evidence="1">
    <location>
        <begin position="252"/>
        <end position="279"/>
    </location>
</feature>
<evidence type="ECO:0000313" key="4">
    <source>
        <dbReference type="Proteomes" id="UP000320776"/>
    </source>
</evidence>
<keyword evidence="4" id="KW-1185">Reference proteome</keyword>
<feature type="transmembrane region" description="Helical" evidence="1">
    <location>
        <begin position="386"/>
        <end position="404"/>
    </location>
</feature>
<organism evidence="3 4">
    <name type="scientific">Sporomusa termitida</name>
    <dbReference type="NCBI Taxonomy" id="2377"/>
    <lineage>
        <taxon>Bacteria</taxon>
        <taxon>Bacillati</taxon>
        <taxon>Bacillota</taxon>
        <taxon>Negativicutes</taxon>
        <taxon>Selenomonadales</taxon>
        <taxon>Sporomusaceae</taxon>
        <taxon>Sporomusa</taxon>
    </lineage>
</organism>
<dbReference type="Pfam" id="PF01970">
    <property type="entry name" value="TctA"/>
    <property type="match status" value="1"/>
</dbReference>
<feature type="transmembrane region" description="Helical" evidence="1">
    <location>
        <begin position="434"/>
        <end position="451"/>
    </location>
</feature>
<dbReference type="KEGG" id="sted:SPTER_32850"/>
<feature type="transmembrane region" description="Helical" evidence="1">
    <location>
        <begin position="410"/>
        <end position="427"/>
    </location>
</feature>
<reference evidence="3 4" key="1">
    <citation type="submission" date="2019-02" db="EMBL/GenBank/DDBJ databases">
        <title>Closed genome of Sporomusa termitida DSM 4440.</title>
        <authorList>
            <person name="Poehlein A."/>
            <person name="Daniel R."/>
        </authorList>
    </citation>
    <scope>NUCLEOTIDE SEQUENCE [LARGE SCALE GENOMIC DNA]</scope>
    <source>
        <strain evidence="3 4">DSM 4440</strain>
    </source>
</reference>
<sequence>MIESIISLGQGFLTAVTPINLLMAVLGAFIGTFVGVLPGLGPTSAIAMLLPVTSVLEPSQAIIMLAGIYYGSMYGGSTTAILLNIPGEASSVPTCLDGYQLARQGRGGPALGIAAIGSFIAGMVGLVGLVFFAPFLAEQAIKFGPPERFAVMVLALTVTSGLSGGSLVKAAIMGLFGFMLSLAGLGTFSGLFRFQFGIDALSGGFEMVSIVIGLFAITEVLKNIGERQTAISPDQIGNVYPSRSDLKQSAGAIAAGSVIGFVMGLLPGCSAAVTSFLSYDIVKKFSKRRSLFGKGAIEGVAAPEAANNATSSAGFIPLLSLGIPASPPLAVLLAGLMIYGVQPGPLLFSQQGGFVWTVIASMIIGNVALLLLNLPLIGLWARLTRVPFGVMGPVILMLSVIGAYSVRNSLFDVLVAVLFGFVGYFLYKFNWPVMPLILCFILGPMLEQSFIQSMSMSAGSFGIFFTRPLALAFLVVAALMIVISGLLVRRTKQRLQQEGSGQISPLS</sequence>
<dbReference type="EMBL" id="CP036259">
    <property type="protein sequence ID" value="QDR81868.1"/>
    <property type="molecule type" value="Genomic_DNA"/>
</dbReference>
<feature type="transmembrane region" description="Helical" evidence="1">
    <location>
        <begin position="149"/>
        <end position="168"/>
    </location>
</feature>
<keyword evidence="1" id="KW-1133">Transmembrane helix</keyword>
<dbReference type="PANTHER" id="PTHR35342:SF5">
    <property type="entry name" value="TRICARBOXYLIC TRANSPORT PROTEIN"/>
    <property type="match status" value="1"/>
</dbReference>
<dbReference type="RefSeq" id="WP_211367303.1">
    <property type="nucleotide sequence ID" value="NZ_CP036259.1"/>
</dbReference>
<accession>A0A517DWY2</accession>
<name>A0A517DWY2_9FIRM</name>
<feature type="transmembrane region" description="Helical" evidence="1">
    <location>
        <begin position="353"/>
        <end position="374"/>
    </location>
</feature>
<keyword evidence="1" id="KW-0812">Transmembrane</keyword>
<evidence type="ECO:0000259" key="2">
    <source>
        <dbReference type="Pfam" id="PF01970"/>
    </source>
</evidence>
<feature type="transmembrane region" description="Helical" evidence="1">
    <location>
        <begin position="463"/>
        <end position="488"/>
    </location>
</feature>
<dbReference type="Proteomes" id="UP000320776">
    <property type="component" value="Chromosome"/>
</dbReference>
<protein>
    <submittedName>
        <fullName evidence="3">Tripartite tricarboxylate transporter TctA family protein</fullName>
    </submittedName>
</protein>
<dbReference type="AlphaFoldDB" id="A0A517DWY2"/>
<evidence type="ECO:0000313" key="3">
    <source>
        <dbReference type="EMBL" id="QDR81868.1"/>
    </source>
</evidence>
<dbReference type="InterPro" id="IPR002823">
    <property type="entry name" value="DUF112_TM"/>
</dbReference>
<feature type="transmembrane region" description="Helical" evidence="1">
    <location>
        <begin position="110"/>
        <end position="137"/>
    </location>
</feature>
<feature type="transmembrane region" description="Helical" evidence="1">
    <location>
        <begin position="21"/>
        <end position="41"/>
    </location>
</feature>
<feature type="transmembrane region" description="Helical" evidence="1">
    <location>
        <begin position="318"/>
        <end position="341"/>
    </location>
</feature>
<keyword evidence="1" id="KW-0472">Membrane</keyword>
<feature type="transmembrane region" description="Helical" evidence="1">
    <location>
        <begin position="175"/>
        <end position="196"/>
    </location>
</feature>
<gene>
    <name evidence="3" type="ORF">SPTER_32850</name>
</gene>
<proteinExistence type="predicted"/>